<evidence type="ECO:0000256" key="10">
    <source>
        <dbReference type="ARBA" id="ARBA00022840"/>
    </source>
</evidence>
<feature type="transmembrane region" description="Helical" evidence="14">
    <location>
        <begin position="12"/>
        <end position="33"/>
    </location>
</feature>
<dbReference type="AlphaFoldDB" id="A0A0U2IMP8"/>
<evidence type="ECO:0000259" key="16">
    <source>
        <dbReference type="PROSITE" id="PS50885"/>
    </source>
</evidence>
<organism evidence="17 18">
    <name type="scientific">Paenibacillus naphthalenovorans</name>
    <dbReference type="NCBI Taxonomy" id="162209"/>
    <lineage>
        <taxon>Bacteria</taxon>
        <taxon>Bacillati</taxon>
        <taxon>Bacillota</taxon>
        <taxon>Bacilli</taxon>
        <taxon>Bacillales</taxon>
        <taxon>Paenibacillaceae</taxon>
        <taxon>Paenibacillus</taxon>
    </lineage>
</organism>
<dbReference type="GO" id="GO:0005886">
    <property type="term" value="C:plasma membrane"/>
    <property type="evidence" value="ECO:0007669"/>
    <property type="project" value="UniProtKB-SubCell"/>
</dbReference>
<keyword evidence="7 14" id="KW-0812">Transmembrane</keyword>
<dbReference type="RefSeq" id="WP_062409167.1">
    <property type="nucleotide sequence ID" value="NZ_CP013652.1"/>
</dbReference>
<dbReference type="STRING" id="162209.IJ22_27420"/>
<evidence type="ECO:0000256" key="2">
    <source>
        <dbReference type="ARBA" id="ARBA00004651"/>
    </source>
</evidence>
<dbReference type="EMBL" id="CP013652">
    <property type="protein sequence ID" value="ALS23115.1"/>
    <property type="molecule type" value="Genomic_DNA"/>
</dbReference>
<dbReference type="InterPro" id="IPR003594">
    <property type="entry name" value="HATPase_dom"/>
</dbReference>
<dbReference type="SUPFAM" id="SSF47384">
    <property type="entry name" value="Homodimeric domain of signal transducing histidine kinase"/>
    <property type="match status" value="1"/>
</dbReference>
<dbReference type="Proteomes" id="UP000061660">
    <property type="component" value="Chromosome"/>
</dbReference>
<keyword evidence="9 17" id="KW-0418">Kinase</keyword>
<protein>
    <recommendedName>
        <fullName evidence="3">histidine kinase</fullName>
        <ecNumber evidence="3">2.7.13.3</ecNumber>
    </recommendedName>
</protein>
<evidence type="ECO:0000313" key="17">
    <source>
        <dbReference type="EMBL" id="ALS23115.1"/>
    </source>
</evidence>
<keyword evidence="18" id="KW-1185">Reference proteome</keyword>
<dbReference type="PANTHER" id="PTHR45528">
    <property type="entry name" value="SENSOR HISTIDINE KINASE CPXA"/>
    <property type="match status" value="1"/>
</dbReference>
<dbReference type="InterPro" id="IPR003661">
    <property type="entry name" value="HisK_dim/P_dom"/>
</dbReference>
<evidence type="ECO:0000256" key="9">
    <source>
        <dbReference type="ARBA" id="ARBA00022777"/>
    </source>
</evidence>
<sequence>MQLTKRFFMMNALTVLVSIALTVLAVIIFVAAYTKVLGPEADIDDFKRIFEVRSGIGEIKRGAQTLEFEQLLDKSYQQELSDRVKALGANAVILKNREVVYTTKKFNAIDIEKSLMLSDNMPNLDTLELEGKTYMFARADYSLQSGDKGVLLLLAPIKLKTGFYLFLGIFTVSFFILSFLIMNFWVSYRFSRGIITPIARLRDAAVKISEGDLSFGIAEEGEGEVRELCRTLEFMRIKLKESVYLQQKYDENRKFLISSISHDLKTPVTSIKGYIEGIIDGVANTPDKMEEYLETARSKAMLVNAMIDDLLLYSKLDLNQIPYHFEKTNLEQYFEDCVFDHRYEYEKANIKLALISELKEPVYVLIDRERLKRVIQNILDNSRKYMEKVNGQVDIILRETRTSVIIEIRDNGKGIPEVDLPHIFERFYRADPSRKSVDGSGLGLAIAKQIVEGHEGKIWVRSTVGEGTRMMISLKKY</sequence>
<dbReference type="InterPro" id="IPR050398">
    <property type="entry name" value="HssS/ArlS-like"/>
</dbReference>
<keyword evidence="13 14" id="KW-0472">Membrane</keyword>
<accession>A0A0U2IMP8</accession>
<dbReference type="SUPFAM" id="SSF55874">
    <property type="entry name" value="ATPase domain of HSP90 chaperone/DNA topoisomerase II/histidine kinase"/>
    <property type="match status" value="1"/>
</dbReference>
<keyword evidence="8" id="KW-0547">Nucleotide-binding</keyword>
<dbReference type="CDD" id="cd00075">
    <property type="entry name" value="HATPase"/>
    <property type="match status" value="1"/>
</dbReference>
<dbReference type="InterPro" id="IPR036097">
    <property type="entry name" value="HisK_dim/P_sf"/>
</dbReference>
<dbReference type="PRINTS" id="PR00344">
    <property type="entry name" value="BCTRLSENSOR"/>
</dbReference>
<evidence type="ECO:0000256" key="11">
    <source>
        <dbReference type="ARBA" id="ARBA00022989"/>
    </source>
</evidence>
<dbReference type="SMART" id="SM00387">
    <property type="entry name" value="HATPase_c"/>
    <property type="match status" value="1"/>
</dbReference>
<dbReference type="KEGG" id="pnp:IJ22_27420"/>
<dbReference type="CDD" id="cd06225">
    <property type="entry name" value="HAMP"/>
    <property type="match status" value="1"/>
</dbReference>
<dbReference type="CDD" id="cd00082">
    <property type="entry name" value="HisKA"/>
    <property type="match status" value="1"/>
</dbReference>
<evidence type="ECO:0000256" key="4">
    <source>
        <dbReference type="ARBA" id="ARBA00022475"/>
    </source>
</evidence>
<reference evidence="17 18" key="2">
    <citation type="journal article" date="2016" name="Genome Announc.">
        <title>Complete Genome Sequences of Two Interactive Moderate Thermophiles, Paenibacillus napthalenovorans 32O-Y and Paenibacillus sp. 32O-W.</title>
        <authorList>
            <person name="Butler R.R.III."/>
            <person name="Wang J."/>
            <person name="Stark B.C."/>
            <person name="Pombert J.F."/>
        </authorList>
    </citation>
    <scope>NUCLEOTIDE SEQUENCE [LARGE SCALE GENOMIC DNA]</scope>
    <source>
        <strain evidence="17 18">32O-Y</strain>
    </source>
</reference>
<dbReference type="SUPFAM" id="SSF158472">
    <property type="entry name" value="HAMP domain-like"/>
    <property type="match status" value="1"/>
</dbReference>
<keyword evidence="5" id="KW-0597">Phosphoprotein</keyword>
<dbReference type="Pfam" id="PF00672">
    <property type="entry name" value="HAMP"/>
    <property type="match status" value="1"/>
</dbReference>
<evidence type="ECO:0000313" key="18">
    <source>
        <dbReference type="Proteomes" id="UP000061660"/>
    </source>
</evidence>
<gene>
    <name evidence="17" type="ORF">IJ22_27420</name>
</gene>
<dbReference type="InterPro" id="IPR004358">
    <property type="entry name" value="Sig_transdc_His_kin-like_C"/>
</dbReference>
<feature type="domain" description="HAMP" evidence="16">
    <location>
        <begin position="192"/>
        <end position="244"/>
    </location>
</feature>
<name>A0A0U2IMP8_9BACL</name>
<feature type="domain" description="Histidine kinase" evidence="15">
    <location>
        <begin position="259"/>
        <end position="477"/>
    </location>
</feature>
<dbReference type="PROSITE" id="PS50885">
    <property type="entry name" value="HAMP"/>
    <property type="match status" value="1"/>
</dbReference>
<keyword evidence="11 14" id="KW-1133">Transmembrane helix</keyword>
<evidence type="ECO:0000256" key="3">
    <source>
        <dbReference type="ARBA" id="ARBA00012438"/>
    </source>
</evidence>
<dbReference type="PROSITE" id="PS50109">
    <property type="entry name" value="HIS_KIN"/>
    <property type="match status" value="1"/>
</dbReference>
<dbReference type="Gene3D" id="1.10.287.130">
    <property type="match status" value="1"/>
</dbReference>
<dbReference type="SMART" id="SM00304">
    <property type="entry name" value="HAMP"/>
    <property type="match status" value="1"/>
</dbReference>
<dbReference type="Gene3D" id="3.30.565.10">
    <property type="entry name" value="Histidine kinase-like ATPase, C-terminal domain"/>
    <property type="match status" value="1"/>
</dbReference>
<evidence type="ECO:0000256" key="7">
    <source>
        <dbReference type="ARBA" id="ARBA00022692"/>
    </source>
</evidence>
<feature type="transmembrane region" description="Helical" evidence="14">
    <location>
        <begin position="163"/>
        <end position="186"/>
    </location>
</feature>
<dbReference type="Pfam" id="PF02518">
    <property type="entry name" value="HATPase_c"/>
    <property type="match status" value="1"/>
</dbReference>
<dbReference type="GO" id="GO:0005524">
    <property type="term" value="F:ATP binding"/>
    <property type="evidence" value="ECO:0007669"/>
    <property type="project" value="UniProtKB-KW"/>
</dbReference>
<dbReference type="Pfam" id="PF00512">
    <property type="entry name" value="HisKA"/>
    <property type="match status" value="1"/>
</dbReference>
<keyword evidence="10" id="KW-0067">ATP-binding</keyword>
<keyword evidence="4" id="KW-1003">Cell membrane</keyword>
<evidence type="ECO:0000256" key="6">
    <source>
        <dbReference type="ARBA" id="ARBA00022679"/>
    </source>
</evidence>
<evidence type="ECO:0000259" key="15">
    <source>
        <dbReference type="PROSITE" id="PS50109"/>
    </source>
</evidence>
<evidence type="ECO:0000256" key="1">
    <source>
        <dbReference type="ARBA" id="ARBA00000085"/>
    </source>
</evidence>
<keyword evidence="6" id="KW-0808">Transferase</keyword>
<dbReference type="PATRIC" id="fig|162209.4.peg.2919"/>
<dbReference type="Gene3D" id="6.10.340.10">
    <property type="match status" value="1"/>
</dbReference>
<dbReference type="GO" id="GO:0000155">
    <property type="term" value="F:phosphorelay sensor kinase activity"/>
    <property type="evidence" value="ECO:0007669"/>
    <property type="project" value="InterPro"/>
</dbReference>
<dbReference type="InterPro" id="IPR005467">
    <property type="entry name" value="His_kinase_dom"/>
</dbReference>
<evidence type="ECO:0000256" key="5">
    <source>
        <dbReference type="ARBA" id="ARBA00022553"/>
    </source>
</evidence>
<comment type="catalytic activity">
    <reaction evidence="1">
        <text>ATP + protein L-histidine = ADP + protein N-phospho-L-histidine.</text>
        <dbReference type="EC" id="2.7.13.3"/>
    </reaction>
</comment>
<evidence type="ECO:0000256" key="12">
    <source>
        <dbReference type="ARBA" id="ARBA00023012"/>
    </source>
</evidence>
<reference evidence="18" key="1">
    <citation type="submission" date="2015-12" db="EMBL/GenBank/DDBJ databases">
        <title>Complete genome sequences of two moderately thermophilic Paenibacillus species.</title>
        <authorList>
            <person name="Butler R.III."/>
            <person name="Wang J."/>
            <person name="Stark B.C."/>
            <person name="Pombert J.-F."/>
        </authorList>
    </citation>
    <scope>NUCLEOTIDE SEQUENCE [LARGE SCALE GENOMIC DNA]</scope>
    <source>
        <strain evidence="18">32O-Y</strain>
    </source>
</reference>
<dbReference type="OrthoDB" id="335833at2"/>
<evidence type="ECO:0000256" key="14">
    <source>
        <dbReference type="SAM" id="Phobius"/>
    </source>
</evidence>
<keyword evidence="12" id="KW-0902">Two-component regulatory system</keyword>
<proteinExistence type="predicted"/>
<evidence type="ECO:0000256" key="8">
    <source>
        <dbReference type="ARBA" id="ARBA00022741"/>
    </source>
</evidence>
<dbReference type="SMART" id="SM00388">
    <property type="entry name" value="HisKA"/>
    <property type="match status" value="1"/>
</dbReference>
<dbReference type="PANTHER" id="PTHR45528:SF1">
    <property type="entry name" value="SENSOR HISTIDINE KINASE CPXA"/>
    <property type="match status" value="1"/>
</dbReference>
<dbReference type="FunFam" id="3.30.565.10:FF:000006">
    <property type="entry name" value="Sensor histidine kinase WalK"/>
    <property type="match status" value="1"/>
</dbReference>
<evidence type="ECO:0000256" key="13">
    <source>
        <dbReference type="ARBA" id="ARBA00023136"/>
    </source>
</evidence>
<comment type="subcellular location">
    <subcellularLocation>
        <location evidence="2">Cell membrane</location>
        <topology evidence="2">Multi-pass membrane protein</topology>
    </subcellularLocation>
</comment>
<dbReference type="InterPro" id="IPR003660">
    <property type="entry name" value="HAMP_dom"/>
</dbReference>
<dbReference type="EC" id="2.7.13.3" evidence="3"/>
<dbReference type="InterPro" id="IPR036890">
    <property type="entry name" value="HATPase_C_sf"/>
</dbReference>